<feature type="compositionally biased region" description="Polar residues" evidence="1">
    <location>
        <begin position="44"/>
        <end position="57"/>
    </location>
</feature>
<evidence type="ECO:0000313" key="3">
    <source>
        <dbReference type="Proteomes" id="UP000078544"/>
    </source>
</evidence>
<feature type="compositionally biased region" description="Basic and acidic residues" evidence="1">
    <location>
        <begin position="151"/>
        <end position="160"/>
    </location>
</feature>
<feature type="compositionally biased region" description="Low complexity" evidence="1">
    <location>
        <begin position="102"/>
        <end position="118"/>
    </location>
</feature>
<proteinExistence type="predicted"/>
<comment type="caution">
    <text evidence="2">The sequence shown here is derived from an EMBL/GenBank/DDBJ whole genome shotgun (WGS) entry which is preliminary data.</text>
</comment>
<dbReference type="EMBL" id="AZGY01000008">
    <property type="protein sequence ID" value="KZZ95919.1"/>
    <property type="molecule type" value="Genomic_DNA"/>
</dbReference>
<dbReference type="OrthoDB" id="4159136at2759"/>
<reference evidence="2 3" key="1">
    <citation type="journal article" date="2016" name="Genome Biol. Evol.">
        <title>Divergent and convergent evolution of fungal pathogenicity.</title>
        <authorList>
            <person name="Shang Y."/>
            <person name="Xiao G."/>
            <person name="Zheng P."/>
            <person name="Cen K."/>
            <person name="Zhan S."/>
            <person name="Wang C."/>
        </authorList>
    </citation>
    <scope>NUCLEOTIDE SEQUENCE [LARGE SCALE GENOMIC DNA]</scope>
    <source>
        <strain evidence="2 3">RCEF 2490</strain>
    </source>
</reference>
<gene>
    <name evidence="2" type="ORF">AAL_04215</name>
</gene>
<evidence type="ECO:0000313" key="2">
    <source>
        <dbReference type="EMBL" id="KZZ95919.1"/>
    </source>
</evidence>
<organism evidence="2 3">
    <name type="scientific">Moelleriella libera RCEF 2490</name>
    <dbReference type="NCBI Taxonomy" id="1081109"/>
    <lineage>
        <taxon>Eukaryota</taxon>
        <taxon>Fungi</taxon>
        <taxon>Dikarya</taxon>
        <taxon>Ascomycota</taxon>
        <taxon>Pezizomycotina</taxon>
        <taxon>Sordariomycetes</taxon>
        <taxon>Hypocreomycetidae</taxon>
        <taxon>Hypocreales</taxon>
        <taxon>Clavicipitaceae</taxon>
        <taxon>Moelleriella</taxon>
    </lineage>
</organism>
<evidence type="ECO:0000256" key="1">
    <source>
        <dbReference type="SAM" id="MobiDB-lite"/>
    </source>
</evidence>
<keyword evidence="3" id="KW-1185">Reference proteome</keyword>
<name>A0A168BYP5_9HYPO</name>
<dbReference type="AlphaFoldDB" id="A0A168BYP5"/>
<feature type="compositionally biased region" description="Basic and acidic residues" evidence="1">
    <location>
        <begin position="127"/>
        <end position="137"/>
    </location>
</feature>
<sequence>MPGDEFRKVGRGGAGNFHPVKTEAKQTQPPSEGDLERQQQQQQHSSDATTSPQSSTVVVAAPPALPGSRDLHHLAMEMKSAVTSSLRRNPVRMGGRGGAGNWAGESSSSNNDNDNGSGEADGDEAAALEKRVLETVDRGLQMPARAHHGRDKMVSKDGGS</sequence>
<dbReference type="Proteomes" id="UP000078544">
    <property type="component" value="Unassembled WGS sequence"/>
</dbReference>
<accession>A0A168BYP5</accession>
<protein>
    <submittedName>
        <fullName evidence="2">Uncharacterized protein</fullName>
    </submittedName>
</protein>
<feature type="region of interest" description="Disordered" evidence="1">
    <location>
        <begin position="1"/>
        <end position="160"/>
    </location>
</feature>